<evidence type="ECO:0000313" key="5">
    <source>
        <dbReference type="Proteomes" id="UP001218362"/>
    </source>
</evidence>
<keyword evidence="2" id="KW-1133">Transmembrane helix</keyword>
<feature type="region of interest" description="Disordered" evidence="1">
    <location>
        <begin position="1"/>
        <end position="24"/>
    </location>
</feature>
<evidence type="ECO:0000256" key="2">
    <source>
        <dbReference type="SAM" id="Phobius"/>
    </source>
</evidence>
<name>A0AAJ5X222_9SPHN</name>
<dbReference type="Gene3D" id="3.55.50.30">
    <property type="match status" value="1"/>
</dbReference>
<feature type="domain" description="FecR protein" evidence="3">
    <location>
        <begin position="126"/>
        <end position="216"/>
    </location>
</feature>
<evidence type="ECO:0000259" key="3">
    <source>
        <dbReference type="Pfam" id="PF04773"/>
    </source>
</evidence>
<dbReference type="PANTHER" id="PTHR30273:SF2">
    <property type="entry name" value="PROTEIN FECR"/>
    <property type="match status" value="1"/>
</dbReference>
<sequence>MTGAMTSDLPPGGVPPARAPASSPVSDALLEQAARFHARLADAPHDPDLLLNIERWKALSPSHVQALHEAERLWALMGPPARVERPSRSPRRASVGIGAGIAAALAALILSPMLGRSWQDLRSDAVSAVGERRELALADGTRVTLGSDTALALDVDADSRNVRMFRGEAFFAVKHDPAHPFRVRSGDATVTVLGTRFDVRMAGGDTQVTVEEGRVRLSGPGGSRILGAETQGLAGPRSTLARAAYSADATAWRRGRAVFYDAPLPQVVDELSRYRSGAIYLATPALRARRITGSFSTARPDKTLAALRASLGAQSLSLPGGVVVLY</sequence>
<feature type="transmembrane region" description="Helical" evidence="2">
    <location>
        <begin position="95"/>
        <end position="114"/>
    </location>
</feature>
<dbReference type="Pfam" id="PF04773">
    <property type="entry name" value="FecR"/>
    <property type="match status" value="1"/>
</dbReference>
<dbReference type="InterPro" id="IPR012373">
    <property type="entry name" value="Ferrdict_sens_TM"/>
</dbReference>
<evidence type="ECO:0000313" key="4">
    <source>
        <dbReference type="EMBL" id="WEK45133.1"/>
    </source>
</evidence>
<organism evidence="4 5">
    <name type="scientific">Candidatus Andeanibacterium colombiense</name>
    <dbReference type="NCBI Taxonomy" id="3121345"/>
    <lineage>
        <taxon>Bacteria</taxon>
        <taxon>Pseudomonadati</taxon>
        <taxon>Pseudomonadota</taxon>
        <taxon>Alphaproteobacteria</taxon>
        <taxon>Sphingomonadales</taxon>
        <taxon>Sphingomonadaceae</taxon>
        <taxon>Candidatus Andeanibacterium</taxon>
    </lineage>
</organism>
<protein>
    <submittedName>
        <fullName evidence="4">FecR family protein</fullName>
    </submittedName>
</protein>
<dbReference type="GO" id="GO:0016989">
    <property type="term" value="F:sigma factor antagonist activity"/>
    <property type="evidence" value="ECO:0007669"/>
    <property type="project" value="TreeGrafter"/>
</dbReference>
<evidence type="ECO:0000256" key="1">
    <source>
        <dbReference type="SAM" id="MobiDB-lite"/>
    </source>
</evidence>
<proteinExistence type="predicted"/>
<dbReference type="Proteomes" id="UP001218362">
    <property type="component" value="Chromosome"/>
</dbReference>
<dbReference type="PIRSF" id="PIRSF018266">
    <property type="entry name" value="FecR"/>
    <property type="match status" value="1"/>
</dbReference>
<dbReference type="PANTHER" id="PTHR30273">
    <property type="entry name" value="PERIPLASMIC SIGNAL SENSOR AND SIGMA FACTOR ACTIVATOR FECR-RELATED"/>
    <property type="match status" value="1"/>
</dbReference>
<dbReference type="KEGG" id="acob:P0Y56_08785"/>
<dbReference type="AlphaFoldDB" id="A0AAJ5X222"/>
<accession>A0AAJ5X222</accession>
<dbReference type="EMBL" id="CP119316">
    <property type="protein sequence ID" value="WEK45133.1"/>
    <property type="molecule type" value="Genomic_DNA"/>
</dbReference>
<dbReference type="Gene3D" id="2.60.120.1440">
    <property type="match status" value="1"/>
</dbReference>
<gene>
    <name evidence="4" type="ORF">P0Y56_08785</name>
</gene>
<keyword evidence="2" id="KW-0472">Membrane</keyword>
<reference evidence="4" key="1">
    <citation type="submission" date="2023-03" db="EMBL/GenBank/DDBJ databases">
        <title>Andean soil-derived lignocellulolytic bacterial consortium as a source of novel taxa and putative plastic-active enzymes.</title>
        <authorList>
            <person name="Diaz-Garcia L."/>
            <person name="Chuvochina M."/>
            <person name="Feuerriegel G."/>
            <person name="Bunk B."/>
            <person name="Sproer C."/>
            <person name="Streit W.R."/>
            <person name="Rodriguez L.M."/>
            <person name="Overmann J."/>
            <person name="Jimenez D.J."/>
        </authorList>
    </citation>
    <scope>NUCLEOTIDE SEQUENCE</scope>
    <source>
        <strain evidence="4">MAG 26</strain>
    </source>
</reference>
<keyword evidence="2" id="KW-0812">Transmembrane</keyword>
<dbReference type="InterPro" id="IPR006860">
    <property type="entry name" value="FecR"/>
</dbReference>